<name>A0A3M7R1Y7_BRAPC</name>
<organism evidence="1 2">
    <name type="scientific">Brachionus plicatilis</name>
    <name type="common">Marine rotifer</name>
    <name type="synonym">Brachionus muelleri</name>
    <dbReference type="NCBI Taxonomy" id="10195"/>
    <lineage>
        <taxon>Eukaryota</taxon>
        <taxon>Metazoa</taxon>
        <taxon>Spiralia</taxon>
        <taxon>Gnathifera</taxon>
        <taxon>Rotifera</taxon>
        <taxon>Eurotatoria</taxon>
        <taxon>Monogononta</taxon>
        <taxon>Pseudotrocha</taxon>
        <taxon>Ploima</taxon>
        <taxon>Brachionidae</taxon>
        <taxon>Brachionus</taxon>
    </lineage>
</organism>
<protein>
    <submittedName>
        <fullName evidence="1">Uncharacterized protein</fullName>
    </submittedName>
</protein>
<proteinExistence type="predicted"/>
<comment type="caution">
    <text evidence="1">The sequence shown here is derived from an EMBL/GenBank/DDBJ whole genome shotgun (WGS) entry which is preliminary data.</text>
</comment>
<dbReference type="AlphaFoldDB" id="A0A3M7R1Y7"/>
<dbReference type="Proteomes" id="UP000276133">
    <property type="component" value="Unassembled WGS sequence"/>
</dbReference>
<sequence length="73" mass="8831">MIFYLIVLFSKLAKNFSFIGDSLHLFKYLRIKEKDNREFKPRRRFFRSLINKLSKNSYASRVIMAKKIRPSRG</sequence>
<gene>
    <name evidence="1" type="ORF">BpHYR1_026467</name>
</gene>
<keyword evidence="2" id="KW-1185">Reference proteome</keyword>
<accession>A0A3M7R1Y7</accession>
<evidence type="ECO:0000313" key="2">
    <source>
        <dbReference type="Proteomes" id="UP000276133"/>
    </source>
</evidence>
<reference evidence="1 2" key="1">
    <citation type="journal article" date="2018" name="Sci. Rep.">
        <title>Genomic signatures of local adaptation to the degree of environmental predictability in rotifers.</title>
        <authorList>
            <person name="Franch-Gras L."/>
            <person name="Hahn C."/>
            <person name="Garcia-Roger E.M."/>
            <person name="Carmona M.J."/>
            <person name="Serra M."/>
            <person name="Gomez A."/>
        </authorList>
    </citation>
    <scope>NUCLEOTIDE SEQUENCE [LARGE SCALE GENOMIC DNA]</scope>
    <source>
        <strain evidence="1">HYR1</strain>
    </source>
</reference>
<dbReference type="EMBL" id="REGN01004468">
    <property type="protein sequence ID" value="RNA17371.1"/>
    <property type="molecule type" value="Genomic_DNA"/>
</dbReference>
<evidence type="ECO:0000313" key="1">
    <source>
        <dbReference type="EMBL" id="RNA17371.1"/>
    </source>
</evidence>